<evidence type="ECO:0000313" key="2">
    <source>
        <dbReference type="EMBL" id="SMC49741.1"/>
    </source>
</evidence>
<dbReference type="EMBL" id="FWYD01000002">
    <property type="protein sequence ID" value="SMC49741.1"/>
    <property type="molecule type" value="Genomic_DNA"/>
</dbReference>
<keyword evidence="1" id="KW-0732">Signal</keyword>
<feature type="chain" id="PRO_5010709709" description="DUF2946 domain-containing protein" evidence="1">
    <location>
        <begin position="26"/>
        <end position="121"/>
    </location>
</feature>
<sequence>MTPVFRSLVAVMLALVLTLTAQSMALARGQTMVAGQIVLCTGTGVVTVQVDAEGNPVSPSHICPDCALSLLMAVAADPVEALPHRAGQTLVFRAALVRVGGADSFAPKARGPPLRDLSKPV</sequence>
<organism evidence="2 3">
    <name type="scientific">Primorskyibacter flagellatus</name>
    <dbReference type="NCBI Taxonomy" id="1387277"/>
    <lineage>
        <taxon>Bacteria</taxon>
        <taxon>Pseudomonadati</taxon>
        <taxon>Pseudomonadota</taxon>
        <taxon>Alphaproteobacteria</taxon>
        <taxon>Rhodobacterales</taxon>
        <taxon>Roseobacteraceae</taxon>
        <taxon>Primorskyibacter</taxon>
    </lineage>
</organism>
<protein>
    <recommendedName>
        <fullName evidence="4">DUF2946 domain-containing protein</fullName>
    </recommendedName>
</protein>
<dbReference type="OrthoDB" id="7863585at2"/>
<name>A0A1W1ZNU6_9RHOB</name>
<feature type="signal peptide" evidence="1">
    <location>
        <begin position="1"/>
        <end position="25"/>
    </location>
</feature>
<gene>
    <name evidence="2" type="ORF">SAMN06295998_10218</name>
</gene>
<evidence type="ECO:0000313" key="3">
    <source>
        <dbReference type="Proteomes" id="UP000192330"/>
    </source>
</evidence>
<dbReference type="STRING" id="1387277.SAMN06295998_10218"/>
<accession>A0A1W1ZNU6</accession>
<evidence type="ECO:0000256" key="1">
    <source>
        <dbReference type="SAM" id="SignalP"/>
    </source>
</evidence>
<keyword evidence="3" id="KW-1185">Reference proteome</keyword>
<dbReference type="AlphaFoldDB" id="A0A1W1ZNU6"/>
<evidence type="ECO:0008006" key="4">
    <source>
        <dbReference type="Google" id="ProtNLM"/>
    </source>
</evidence>
<dbReference type="Proteomes" id="UP000192330">
    <property type="component" value="Unassembled WGS sequence"/>
</dbReference>
<proteinExistence type="predicted"/>
<reference evidence="2 3" key="1">
    <citation type="submission" date="2017-04" db="EMBL/GenBank/DDBJ databases">
        <authorList>
            <person name="Afonso C.L."/>
            <person name="Miller P.J."/>
            <person name="Scott M.A."/>
            <person name="Spackman E."/>
            <person name="Goraichik I."/>
            <person name="Dimitrov K.M."/>
            <person name="Suarez D.L."/>
            <person name="Swayne D.E."/>
        </authorList>
    </citation>
    <scope>NUCLEOTIDE SEQUENCE [LARGE SCALE GENOMIC DNA]</scope>
    <source>
        <strain evidence="2 3">CGMCC 1.12644</strain>
    </source>
</reference>
<dbReference type="RefSeq" id="WP_084350341.1">
    <property type="nucleotide sequence ID" value="NZ_FWYD01000002.1"/>
</dbReference>